<dbReference type="CDD" id="cd00111">
    <property type="entry name" value="Trefoil"/>
    <property type="match status" value="1"/>
</dbReference>
<feature type="domain" description="P-type" evidence="6">
    <location>
        <begin position="34"/>
        <end position="77"/>
    </location>
</feature>
<feature type="disulfide bond" evidence="4">
    <location>
        <begin position="56"/>
        <end position="73"/>
    </location>
</feature>
<evidence type="ECO:0000256" key="4">
    <source>
        <dbReference type="PROSITE-ProRule" id="PRU00779"/>
    </source>
</evidence>
<dbReference type="PANTHER" id="PTHR13826:SF18">
    <property type="entry name" value="TREFOIL FACTOR 1"/>
    <property type="match status" value="1"/>
</dbReference>
<dbReference type="GO" id="GO:0005615">
    <property type="term" value="C:extracellular space"/>
    <property type="evidence" value="ECO:0007669"/>
    <property type="project" value="TreeGrafter"/>
</dbReference>
<keyword evidence="5" id="KW-0732">Signal</keyword>
<keyword evidence="3 4" id="KW-1015">Disulfide bond</keyword>
<dbReference type="Ensembl" id="ENSMMMT00000013408.1">
    <property type="protein sequence ID" value="ENSMMMP00000011739.1"/>
    <property type="gene ID" value="ENSMMMG00000010506.1"/>
</dbReference>
<reference evidence="7" key="2">
    <citation type="submission" date="2025-09" db="UniProtKB">
        <authorList>
            <consortium name="Ensembl"/>
        </authorList>
    </citation>
    <scope>IDENTIFICATION</scope>
</reference>
<evidence type="ECO:0000256" key="2">
    <source>
        <dbReference type="ARBA" id="ARBA00022525"/>
    </source>
</evidence>
<keyword evidence="8" id="KW-1185">Reference proteome</keyword>
<evidence type="ECO:0000256" key="5">
    <source>
        <dbReference type="SAM" id="SignalP"/>
    </source>
</evidence>
<accession>A0A8C5ZEN3</accession>
<dbReference type="PRINTS" id="PR00680">
    <property type="entry name" value="PTREFOIL"/>
</dbReference>
<dbReference type="InterPro" id="IPR000519">
    <property type="entry name" value="P_trefoil_dom"/>
</dbReference>
<comment type="subcellular location">
    <subcellularLocation>
        <location evidence="1">Secreted</location>
    </subcellularLocation>
</comment>
<dbReference type="SUPFAM" id="SSF57492">
    <property type="entry name" value="Trefoil"/>
    <property type="match status" value="1"/>
</dbReference>
<feature type="disulfide bond" evidence="4">
    <location>
        <begin position="46"/>
        <end position="61"/>
    </location>
</feature>
<dbReference type="Pfam" id="PF00088">
    <property type="entry name" value="Trefoil"/>
    <property type="match status" value="1"/>
</dbReference>
<evidence type="ECO:0000313" key="7">
    <source>
        <dbReference type="Ensembl" id="ENSMMMP00000011739.1"/>
    </source>
</evidence>
<dbReference type="Proteomes" id="UP000694407">
    <property type="component" value="Unplaced"/>
</dbReference>
<feature type="signal peptide" evidence="5">
    <location>
        <begin position="1"/>
        <end position="19"/>
    </location>
</feature>
<feature type="disulfide bond" evidence="4">
    <location>
        <begin position="36"/>
        <end position="62"/>
    </location>
</feature>
<dbReference type="PROSITE" id="PS51448">
    <property type="entry name" value="P_TREFOIL_2"/>
    <property type="match status" value="1"/>
</dbReference>
<dbReference type="PROSITE" id="PS00025">
    <property type="entry name" value="P_TREFOIL_1"/>
    <property type="match status" value="1"/>
</dbReference>
<keyword evidence="2" id="KW-0964">Secreted</keyword>
<sequence length="108" mass="11765">MGHKVTCILLMVLMLGGLAHDLRLLLALPALVGKKCEMEVYERMNCGFPGVTADDCKKRDCCFADSPLGYPWCFDPRSGAAGWVLQSSECPGGRRQAVGTGPPWELLH</sequence>
<proteinExistence type="predicted"/>
<dbReference type="SMART" id="SM00018">
    <property type="entry name" value="PD"/>
    <property type="match status" value="1"/>
</dbReference>
<dbReference type="GeneTree" id="ENSGT00960000188749"/>
<evidence type="ECO:0000256" key="1">
    <source>
        <dbReference type="ARBA" id="ARBA00004613"/>
    </source>
</evidence>
<reference evidence="7" key="1">
    <citation type="submission" date="2025-08" db="UniProtKB">
        <authorList>
            <consortium name="Ensembl"/>
        </authorList>
    </citation>
    <scope>IDENTIFICATION</scope>
</reference>
<evidence type="ECO:0000259" key="6">
    <source>
        <dbReference type="PROSITE" id="PS51448"/>
    </source>
</evidence>
<evidence type="ECO:0000256" key="3">
    <source>
        <dbReference type="ARBA" id="ARBA00023157"/>
    </source>
</evidence>
<feature type="chain" id="PRO_5034806225" description="P-type domain-containing protein" evidence="5">
    <location>
        <begin position="20"/>
        <end position="108"/>
    </location>
</feature>
<dbReference type="GO" id="GO:0030277">
    <property type="term" value="P:maintenance of gastrointestinal epithelium"/>
    <property type="evidence" value="ECO:0007669"/>
    <property type="project" value="TreeGrafter"/>
</dbReference>
<evidence type="ECO:0000313" key="8">
    <source>
        <dbReference type="Proteomes" id="UP000694407"/>
    </source>
</evidence>
<dbReference type="PANTHER" id="PTHR13826">
    <property type="entry name" value="INTESTINAL TREFOIL FACTOR-RELATED"/>
    <property type="match status" value="1"/>
</dbReference>
<dbReference type="AlphaFoldDB" id="A0A8C5ZEN3"/>
<dbReference type="InterPro" id="IPR044913">
    <property type="entry name" value="P_trefoil_dom_sf"/>
</dbReference>
<dbReference type="FunFam" id="4.10.110.10:FF:000006">
    <property type="entry name" value="Trefoil factor 1"/>
    <property type="match status" value="1"/>
</dbReference>
<dbReference type="InterPro" id="IPR017957">
    <property type="entry name" value="P_trefoil_CS"/>
</dbReference>
<organism evidence="7 8">
    <name type="scientific">Marmota marmota marmota</name>
    <name type="common">Alpine marmot</name>
    <dbReference type="NCBI Taxonomy" id="9994"/>
    <lineage>
        <taxon>Eukaryota</taxon>
        <taxon>Metazoa</taxon>
        <taxon>Chordata</taxon>
        <taxon>Craniata</taxon>
        <taxon>Vertebrata</taxon>
        <taxon>Euteleostomi</taxon>
        <taxon>Mammalia</taxon>
        <taxon>Eutheria</taxon>
        <taxon>Euarchontoglires</taxon>
        <taxon>Glires</taxon>
        <taxon>Rodentia</taxon>
        <taxon>Sciuromorpha</taxon>
        <taxon>Sciuridae</taxon>
        <taxon>Xerinae</taxon>
        <taxon>Marmotini</taxon>
        <taxon>Marmota</taxon>
    </lineage>
</organism>
<name>A0A8C5ZEN3_MARMA</name>
<dbReference type="InterPro" id="IPR017994">
    <property type="entry name" value="P_trefoil_chordata"/>
</dbReference>
<dbReference type="Gene3D" id="4.10.110.10">
    <property type="entry name" value="Spasmolytic Protein, domain 1"/>
    <property type="match status" value="1"/>
</dbReference>
<protein>
    <recommendedName>
        <fullName evidence="6">P-type domain-containing protein</fullName>
    </recommendedName>
</protein>